<evidence type="ECO:0000313" key="3">
    <source>
        <dbReference type="Proteomes" id="UP000836404"/>
    </source>
</evidence>
<sequence>MVPSADPPMGRLTDITFSVFHEFYLCGSSIFSPALGRWVPILWTVMRQQREFDFEAHFNQLWSVIDTAGVTERRAHDFMSSVVDNSQYSLAQMEGFKAAFRTWSFRKKHLGALSGTALQAECTELDLQAPKLLKGFGFHFAQSAERIRKNGSFVDVEMRSLFRTTISALRFCRSEEKFWAHLKTFNESFTRCTEWIQRWIRCDIQSMVFPALKLMDQERWDSLPTTTLALESQHAVYYLTFERKMDPLNGLHCLQSLADLLHAEHNAEGEGIKTRYGEQHAVSKLRKARKSTYFNDGRAPDVVAAVETAKETKGKPKAAAENKPAQNVLNGG</sequence>
<keyword evidence="3" id="KW-1185">Reference proteome</keyword>
<dbReference type="EMBL" id="CAJHJF010005287">
    <property type="protein sequence ID" value="CAD6948985.1"/>
    <property type="molecule type" value="Genomic_DNA"/>
</dbReference>
<dbReference type="Proteomes" id="UP000836404">
    <property type="component" value="Unassembled WGS sequence"/>
</dbReference>
<name>A0A9N8LZ11_9BASI</name>
<organism evidence="2 3">
    <name type="scientific">Tilletia laevis</name>
    <dbReference type="NCBI Taxonomy" id="157183"/>
    <lineage>
        <taxon>Eukaryota</taxon>
        <taxon>Fungi</taxon>
        <taxon>Dikarya</taxon>
        <taxon>Basidiomycota</taxon>
        <taxon>Ustilaginomycotina</taxon>
        <taxon>Exobasidiomycetes</taxon>
        <taxon>Tilletiales</taxon>
        <taxon>Tilletiaceae</taxon>
        <taxon>Tilletia</taxon>
    </lineage>
</organism>
<feature type="region of interest" description="Disordered" evidence="1">
    <location>
        <begin position="311"/>
        <end position="332"/>
    </location>
</feature>
<proteinExistence type="predicted"/>
<evidence type="ECO:0000313" key="2">
    <source>
        <dbReference type="EMBL" id="CAD6948985.1"/>
    </source>
</evidence>
<comment type="caution">
    <text evidence="2">The sequence shown here is derived from an EMBL/GenBank/DDBJ whole genome shotgun (WGS) entry which is preliminary data.</text>
</comment>
<protein>
    <submittedName>
        <fullName evidence="2">Uncharacterized protein</fullName>
    </submittedName>
</protein>
<accession>A0A9N8LZ11</accession>
<gene>
    <name evidence="2" type="ORF">JKILLFL_G9513</name>
</gene>
<dbReference type="AlphaFoldDB" id="A0A9N8LZ11"/>
<feature type="compositionally biased region" description="Basic and acidic residues" evidence="1">
    <location>
        <begin position="311"/>
        <end position="320"/>
    </location>
</feature>
<evidence type="ECO:0000256" key="1">
    <source>
        <dbReference type="SAM" id="MobiDB-lite"/>
    </source>
</evidence>
<reference evidence="2 3" key="1">
    <citation type="submission" date="2020-10" db="EMBL/GenBank/DDBJ databases">
        <authorList>
            <person name="Sedaghatjoo S."/>
        </authorList>
    </citation>
    <scope>NUCLEOTIDE SEQUENCE [LARGE SCALE GENOMIC DNA]</scope>
    <source>
        <strain evidence="2 3">LLFL</strain>
    </source>
</reference>